<dbReference type="EMBL" id="SHBG01000011">
    <property type="protein sequence ID" value="RZO25126.1"/>
    <property type="molecule type" value="Genomic_DNA"/>
</dbReference>
<dbReference type="Proteomes" id="UP000315498">
    <property type="component" value="Unassembled WGS sequence"/>
</dbReference>
<evidence type="ECO:0000313" key="1">
    <source>
        <dbReference type="EMBL" id="RZO25126.1"/>
    </source>
</evidence>
<name>A0A520MVB8_9GAMM</name>
<evidence type="ECO:0000313" key="2">
    <source>
        <dbReference type="Proteomes" id="UP000315498"/>
    </source>
</evidence>
<comment type="caution">
    <text evidence="1">The sequence shown here is derived from an EMBL/GenBank/DDBJ whole genome shotgun (WGS) entry which is preliminary data.</text>
</comment>
<reference evidence="1 2" key="1">
    <citation type="submission" date="2019-02" db="EMBL/GenBank/DDBJ databases">
        <title>Prokaryotic population dynamics and viral predation in marine succession experiment using metagenomics: the confinement effect.</title>
        <authorList>
            <person name="Haro-Moreno J.M."/>
            <person name="Rodriguez-Valera F."/>
            <person name="Lopez-Perez M."/>
        </authorList>
    </citation>
    <scope>NUCLEOTIDE SEQUENCE [LARGE SCALE GENOMIC DNA]</scope>
    <source>
        <strain evidence="1">MED-G161</strain>
    </source>
</reference>
<accession>A0A520MVB8</accession>
<proteinExistence type="predicted"/>
<protein>
    <submittedName>
        <fullName evidence="1">Uncharacterized protein</fullName>
    </submittedName>
</protein>
<dbReference type="AlphaFoldDB" id="A0A520MVB8"/>
<organism evidence="1 2">
    <name type="scientific">SAR86 cluster bacterium</name>
    <dbReference type="NCBI Taxonomy" id="2030880"/>
    <lineage>
        <taxon>Bacteria</taxon>
        <taxon>Pseudomonadati</taxon>
        <taxon>Pseudomonadota</taxon>
        <taxon>Gammaproteobacteria</taxon>
        <taxon>SAR86 cluster</taxon>
    </lineage>
</organism>
<gene>
    <name evidence="1" type="ORF">EVA94_01735</name>
</gene>
<sequence length="146" mass="17270">MLTPEIKTNLILKEIGIKRYSIRSKTTESPQKNLYCYQKGHILALLDKPFENFIEEQQELLKAIIDSTKMSDGEESYEKISYFSKKELHESLLKKFKPRLIIIFGVMPYDSIFDYEYIKAPSLSQLFNKKQLKKDLWINIKQKLSL</sequence>